<comment type="similarity">
    <text evidence="1">Belongs to the outer membrane factor (OMF) (TC 1.B.17) family.</text>
</comment>
<feature type="chain" id="PRO_5042428752" evidence="3">
    <location>
        <begin position="23"/>
        <end position="407"/>
    </location>
</feature>
<dbReference type="EMBL" id="JADUOV010000009">
    <property type="protein sequence ID" value="MBH1790889.1"/>
    <property type="molecule type" value="Genomic_DNA"/>
</dbReference>
<gene>
    <name evidence="5" type="ORF">I5V89_13510</name>
    <name evidence="4" type="ORF">REH87_000668</name>
</gene>
<dbReference type="OrthoDB" id="9791261at2"/>
<dbReference type="Proteomes" id="UP000634179">
    <property type="component" value="Unassembled WGS sequence"/>
</dbReference>
<feature type="coiled-coil region" evidence="2">
    <location>
        <begin position="297"/>
        <end position="326"/>
    </location>
</feature>
<dbReference type="Pfam" id="PF02321">
    <property type="entry name" value="OEP"/>
    <property type="match status" value="2"/>
</dbReference>
<name>A0A8I1C8Z2_STEMA</name>
<keyword evidence="3" id="KW-0732">Signal</keyword>
<evidence type="ECO:0000313" key="6">
    <source>
        <dbReference type="Proteomes" id="UP000634179"/>
    </source>
</evidence>
<reference evidence="5" key="1">
    <citation type="submission" date="2020-11" db="EMBL/GenBank/DDBJ databases">
        <title>Enhanced detection system for hospital associated transmission using whole genome sequencing surveillance.</title>
        <authorList>
            <person name="Harrison L.H."/>
            <person name="Van Tyne D."/>
            <person name="Marsh J.W."/>
            <person name="Griffith M.P."/>
            <person name="Snyder D.J."/>
            <person name="Cooper V.S."/>
            <person name="Mustapha M."/>
        </authorList>
    </citation>
    <scope>NUCLEOTIDE SEQUENCE</scope>
    <source>
        <strain evidence="5">STEN00053</strain>
    </source>
</reference>
<evidence type="ECO:0000313" key="4">
    <source>
        <dbReference type="EMBL" id="EKZ1925697.1"/>
    </source>
</evidence>
<sequence length="407" mass="42324">MKPSLLALTVMLALTSISAAYASDAPNFSALLEQSRAQSPFLQEKGFDTAAAAGEARQARALRNPTIDALAENLNAPPSNGASQRQTTYTISQPLEIFGQRGARIQAGEKGLQAAEARQHQAQVEFAAALAVAYASSEAGLIRRDIAAEDVDRARGDLKAAQALVDAGKEASLRVAQAQAGLSSAEAIAASREAEAAAALEQLSVLAGRAEPYSGTSESLLVREWVAPAIANVDSASVLSAKADVDASDAVLRTERFKRAPDLNLTAGRRNFAAGGDALVVGVSLSIPLFDRNSGGISAARARSDAARARLDAARLQSQADRATALARVDAAKRGLIAASKGEEAATEAYRMARLGYEAGRTPLVELLLSRRTLTDARLSVVDARLARVAAYASLAVASGQIAFGDM</sequence>
<dbReference type="PANTHER" id="PTHR30203">
    <property type="entry name" value="OUTER MEMBRANE CATION EFFLUX PROTEIN"/>
    <property type="match status" value="1"/>
</dbReference>
<keyword evidence="2" id="KW-0175">Coiled coil</keyword>
<dbReference type="AlphaFoldDB" id="A0A8I1C8Z2"/>
<reference evidence="4" key="2">
    <citation type="submission" date="2023-08" db="EMBL/GenBank/DDBJ databases">
        <authorList>
            <consortium name="Clinical and Environmental Microbiology Branch: Whole genome sequencing antimicrobial resistance pathogens in the healthcare setting"/>
        </authorList>
    </citation>
    <scope>NUCLEOTIDE SEQUENCE</scope>
    <source>
        <strain evidence="4">2023CJ-00293</strain>
    </source>
</reference>
<dbReference type="GeneID" id="93743269"/>
<dbReference type="RefSeq" id="WP_008266451.1">
    <property type="nucleotide sequence ID" value="NZ_CBCPIZ010000008.1"/>
</dbReference>
<dbReference type="GO" id="GO:0015562">
    <property type="term" value="F:efflux transmembrane transporter activity"/>
    <property type="evidence" value="ECO:0007669"/>
    <property type="project" value="InterPro"/>
</dbReference>
<evidence type="ECO:0000256" key="1">
    <source>
        <dbReference type="ARBA" id="ARBA00007613"/>
    </source>
</evidence>
<dbReference type="Gene3D" id="1.20.1600.10">
    <property type="entry name" value="Outer membrane efflux proteins (OEP)"/>
    <property type="match status" value="1"/>
</dbReference>
<comment type="caution">
    <text evidence="5">The sequence shown here is derived from an EMBL/GenBank/DDBJ whole genome shotgun (WGS) entry which is preliminary data.</text>
</comment>
<dbReference type="InterPro" id="IPR003423">
    <property type="entry name" value="OMP_efflux"/>
</dbReference>
<protein>
    <submittedName>
        <fullName evidence="5">TolC family protein</fullName>
    </submittedName>
</protein>
<evidence type="ECO:0000256" key="3">
    <source>
        <dbReference type="SAM" id="SignalP"/>
    </source>
</evidence>
<evidence type="ECO:0000313" key="5">
    <source>
        <dbReference type="EMBL" id="MBH1790889.1"/>
    </source>
</evidence>
<organism evidence="5 6">
    <name type="scientific">Stenotrophomonas maltophilia</name>
    <name type="common">Pseudomonas maltophilia</name>
    <name type="synonym">Xanthomonas maltophilia</name>
    <dbReference type="NCBI Taxonomy" id="40324"/>
    <lineage>
        <taxon>Bacteria</taxon>
        <taxon>Pseudomonadati</taxon>
        <taxon>Pseudomonadota</taxon>
        <taxon>Gammaproteobacteria</taxon>
        <taxon>Lysobacterales</taxon>
        <taxon>Lysobacteraceae</taxon>
        <taxon>Stenotrophomonas</taxon>
        <taxon>Stenotrophomonas maltophilia group</taxon>
    </lineage>
</organism>
<dbReference type="Proteomes" id="UP001225498">
    <property type="component" value="Unassembled WGS sequence"/>
</dbReference>
<dbReference type="EMBL" id="ABLTIR010000008">
    <property type="protein sequence ID" value="EKZ1925697.1"/>
    <property type="molecule type" value="Genomic_DNA"/>
</dbReference>
<dbReference type="SUPFAM" id="SSF56954">
    <property type="entry name" value="Outer membrane efflux proteins (OEP)"/>
    <property type="match status" value="1"/>
</dbReference>
<accession>A0A8I1C8Z2</accession>
<dbReference type="PANTHER" id="PTHR30203:SF24">
    <property type="entry name" value="BLR4935 PROTEIN"/>
    <property type="match status" value="1"/>
</dbReference>
<evidence type="ECO:0000256" key="2">
    <source>
        <dbReference type="SAM" id="Coils"/>
    </source>
</evidence>
<proteinExistence type="inferred from homology"/>
<feature type="signal peptide" evidence="3">
    <location>
        <begin position="1"/>
        <end position="22"/>
    </location>
</feature>
<dbReference type="InterPro" id="IPR010131">
    <property type="entry name" value="MdtP/NodT-like"/>
</dbReference>